<reference evidence="1" key="1">
    <citation type="submission" date="2021-03" db="UniProtKB">
        <authorList>
            <consortium name="EnsemblPlants"/>
        </authorList>
    </citation>
    <scope>IDENTIFICATION</scope>
</reference>
<keyword evidence="2" id="KW-1185">Reference proteome</keyword>
<dbReference type="Proteomes" id="UP000596661">
    <property type="component" value="Unassembled WGS sequence"/>
</dbReference>
<proteinExistence type="predicted"/>
<dbReference type="AlphaFoldDB" id="A0A803QSM2"/>
<evidence type="ECO:0000313" key="1">
    <source>
        <dbReference type="EnsemblPlants" id="cds.evm.model.ctgX69.3"/>
    </source>
</evidence>
<protein>
    <submittedName>
        <fullName evidence="1">Uncharacterized protein</fullName>
    </submittedName>
</protein>
<accession>A0A803QSM2</accession>
<dbReference type="Gramene" id="evm.model.ctgX69.3">
    <property type="protein sequence ID" value="cds.evm.model.ctgX69.3"/>
    <property type="gene ID" value="evm.TU.ctgX69.3"/>
</dbReference>
<evidence type="ECO:0000313" key="2">
    <source>
        <dbReference type="Proteomes" id="UP000596661"/>
    </source>
</evidence>
<dbReference type="EnsemblPlants" id="evm.model.ctgX69.3">
    <property type="protein sequence ID" value="cds.evm.model.ctgX69.3"/>
    <property type="gene ID" value="evm.TU.ctgX69.3"/>
</dbReference>
<organism evidence="1 2">
    <name type="scientific">Cannabis sativa</name>
    <name type="common">Hemp</name>
    <name type="synonym">Marijuana</name>
    <dbReference type="NCBI Taxonomy" id="3483"/>
    <lineage>
        <taxon>Eukaryota</taxon>
        <taxon>Viridiplantae</taxon>
        <taxon>Streptophyta</taxon>
        <taxon>Embryophyta</taxon>
        <taxon>Tracheophyta</taxon>
        <taxon>Spermatophyta</taxon>
        <taxon>Magnoliopsida</taxon>
        <taxon>eudicotyledons</taxon>
        <taxon>Gunneridae</taxon>
        <taxon>Pentapetalae</taxon>
        <taxon>rosids</taxon>
        <taxon>fabids</taxon>
        <taxon>Rosales</taxon>
        <taxon>Cannabaceae</taxon>
        <taxon>Cannabis</taxon>
    </lineage>
</organism>
<name>A0A803QSM2_CANSA</name>
<sequence length="66" mass="7050">PRPALVCFGYMTVLPRSSSLCLGLCARFCVLLLCPSSAKVTAFCGLGSTHSARVLVLVPVSRSHWL</sequence>